<feature type="compositionally biased region" description="Basic and acidic residues" evidence="1">
    <location>
        <begin position="60"/>
        <end position="94"/>
    </location>
</feature>
<evidence type="ECO:0000313" key="3">
    <source>
        <dbReference type="EMBL" id="KAJ8037389.1"/>
    </source>
</evidence>
<keyword evidence="4" id="KW-1185">Reference proteome</keyword>
<dbReference type="AlphaFoldDB" id="A0A9Q1C3A7"/>
<gene>
    <name evidence="3" type="ORF">HOLleu_18193</name>
</gene>
<reference evidence="3" key="1">
    <citation type="submission" date="2021-10" db="EMBL/GenBank/DDBJ databases">
        <title>Tropical sea cucumber genome reveals ecological adaptation and Cuvierian tubules defense mechanism.</title>
        <authorList>
            <person name="Chen T."/>
        </authorList>
    </citation>
    <scope>NUCLEOTIDE SEQUENCE</scope>
    <source>
        <strain evidence="3">Nanhai2018</strain>
        <tissue evidence="3">Muscle</tissue>
    </source>
</reference>
<dbReference type="PANTHER" id="PTHR16470">
    <property type="entry name" value="UBIQUITIN DOMAIN-CONTAINING PROTEIN UBFD1"/>
    <property type="match status" value="1"/>
</dbReference>
<organism evidence="3 4">
    <name type="scientific">Holothuria leucospilota</name>
    <name type="common">Black long sea cucumber</name>
    <name type="synonym">Mertensiothuria leucospilota</name>
    <dbReference type="NCBI Taxonomy" id="206669"/>
    <lineage>
        <taxon>Eukaryota</taxon>
        <taxon>Metazoa</taxon>
        <taxon>Echinodermata</taxon>
        <taxon>Eleutherozoa</taxon>
        <taxon>Echinozoa</taxon>
        <taxon>Holothuroidea</taxon>
        <taxon>Aspidochirotacea</taxon>
        <taxon>Aspidochirotida</taxon>
        <taxon>Holothuriidae</taxon>
        <taxon>Holothuria</taxon>
    </lineage>
</organism>
<feature type="compositionally biased region" description="Basic and acidic residues" evidence="1">
    <location>
        <begin position="36"/>
        <end position="45"/>
    </location>
</feature>
<dbReference type="InterPro" id="IPR057455">
    <property type="entry name" value="UBFD1_C"/>
</dbReference>
<proteinExistence type="predicted"/>
<name>A0A9Q1C3A7_HOLLE</name>
<evidence type="ECO:0000313" key="4">
    <source>
        <dbReference type="Proteomes" id="UP001152320"/>
    </source>
</evidence>
<dbReference type="GO" id="GO:0045296">
    <property type="term" value="F:cadherin binding"/>
    <property type="evidence" value="ECO:0007669"/>
    <property type="project" value="TreeGrafter"/>
</dbReference>
<evidence type="ECO:0000256" key="1">
    <source>
        <dbReference type="SAM" id="MobiDB-lite"/>
    </source>
</evidence>
<feature type="domain" description="Ubiquitin-like" evidence="2">
    <location>
        <begin position="100"/>
        <end position="175"/>
    </location>
</feature>
<dbReference type="CDD" id="cd17047">
    <property type="entry name" value="Ubl_UBFD1"/>
    <property type="match status" value="1"/>
</dbReference>
<dbReference type="InterPro" id="IPR029071">
    <property type="entry name" value="Ubiquitin-like_domsf"/>
</dbReference>
<dbReference type="InterPro" id="IPR000626">
    <property type="entry name" value="Ubiquitin-like_dom"/>
</dbReference>
<evidence type="ECO:0000259" key="2">
    <source>
        <dbReference type="PROSITE" id="PS50053"/>
    </source>
</evidence>
<dbReference type="InterPro" id="IPR039120">
    <property type="entry name" value="UBFD1"/>
</dbReference>
<dbReference type="Pfam" id="PF00240">
    <property type="entry name" value="ubiquitin"/>
    <property type="match status" value="1"/>
</dbReference>
<dbReference type="SUPFAM" id="SSF54236">
    <property type="entry name" value="Ubiquitin-like"/>
    <property type="match status" value="1"/>
</dbReference>
<dbReference type="EMBL" id="JAIZAY010000008">
    <property type="protein sequence ID" value="KAJ8037389.1"/>
    <property type="molecule type" value="Genomic_DNA"/>
</dbReference>
<dbReference type="Pfam" id="PF25343">
    <property type="entry name" value="PH_UBFD1_C"/>
    <property type="match status" value="1"/>
</dbReference>
<protein>
    <submittedName>
        <fullName evidence="3">Ubiquitin domain-containing protein UBFD1</fullName>
    </submittedName>
</protein>
<dbReference type="GO" id="GO:0003723">
    <property type="term" value="F:RNA binding"/>
    <property type="evidence" value="ECO:0007669"/>
    <property type="project" value="TreeGrafter"/>
</dbReference>
<dbReference type="PANTHER" id="PTHR16470:SF0">
    <property type="entry name" value="UBIQUITIN DOMAIN-CONTAINING PROTEIN UBFD1"/>
    <property type="match status" value="1"/>
</dbReference>
<dbReference type="Gene3D" id="3.10.20.90">
    <property type="entry name" value="Phosphatidylinositol 3-kinase Catalytic Subunit, Chain A, domain 1"/>
    <property type="match status" value="1"/>
</dbReference>
<accession>A0A9Q1C3A7</accession>
<dbReference type="SMART" id="SM00213">
    <property type="entry name" value="UBQ"/>
    <property type="match status" value="1"/>
</dbReference>
<feature type="compositionally biased region" description="Basic and acidic residues" evidence="1">
    <location>
        <begin position="1"/>
        <end position="28"/>
    </location>
</feature>
<comment type="caution">
    <text evidence="3">The sequence shown here is derived from an EMBL/GenBank/DDBJ whole genome shotgun (WGS) entry which is preliminary data.</text>
</comment>
<sequence>MEPDKDSVKPQEDRNVGITENKAKRSDSPMDVDASQSEKCERTENGKPLVQDLSSGDGAVRPKEDCTSTEQSEEKKQKLDNSETSPELKTEAAEDAATKEMVTFKVMFNKQKYDVTFDLDGTVSALKSHIQTITGVPSAMQKLMYKGLVKDDKTLRELKVTKGAKFMLVGSKLDDVLEVNKPVDKKALEEEDKKASATKEPFCKMKQHKKVLDKGIPDDVQPGIKGVEERLPTVPISGMVNKANSKVRLTFKLELDQVWIGTKERTEKLPMSSIKAVVSEPIEGHEEYHIMAIQLGPTEASRYWIYWVPAQYVNAIKDTILGKWQYF</sequence>
<dbReference type="PROSITE" id="PS50053">
    <property type="entry name" value="UBIQUITIN_2"/>
    <property type="match status" value="1"/>
</dbReference>
<dbReference type="OrthoDB" id="267397at2759"/>
<dbReference type="Proteomes" id="UP001152320">
    <property type="component" value="Chromosome 8"/>
</dbReference>
<feature type="region of interest" description="Disordered" evidence="1">
    <location>
        <begin position="1"/>
        <end position="94"/>
    </location>
</feature>